<name>A0A2S7E8D2_9XANT</name>
<dbReference type="AlphaFoldDB" id="A0A2S7E8D2"/>
<evidence type="ECO:0000313" key="2">
    <source>
        <dbReference type="Proteomes" id="UP000239939"/>
    </source>
</evidence>
<reference evidence="2" key="1">
    <citation type="submission" date="2016-08" db="EMBL/GenBank/DDBJ databases">
        <authorList>
            <person name="Merda D."/>
            <person name="Briand M."/>
            <person name="Taghouti G."/>
            <person name="Carrere S."/>
            <person name="Gouzy J."/>
            <person name="Portier P."/>
            <person name="Jacques M.-A."/>
            <person name="Fischer-Le Saux M."/>
        </authorList>
    </citation>
    <scope>NUCLEOTIDE SEQUENCE [LARGE SCALE GENOMIC DNA]</scope>
    <source>
        <strain evidence="2">CFBP1817</strain>
    </source>
</reference>
<evidence type="ECO:0008006" key="3">
    <source>
        <dbReference type="Google" id="ProtNLM"/>
    </source>
</evidence>
<comment type="caution">
    <text evidence="1">The sequence shown here is derived from an EMBL/GenBank/DDBJ whole genome shotgun (WGS) entry which is preliminary data.</text>
</comment>
<proteinExistence type="predicted"/>
<sequence>MMVAGSPSGWEWRKHVSHVDASRFSCLIADDNPSVTLAVSQLLSDVTGIDPSRFVTFTGSAELLRTCAASLRESRLVVLYLVMPGQLKRVALESGVGHTYDLYGPL</sequence>
<accession>A0A2S7E8D2</accession>
<organism evidence="1 2">
    <name type="scientific">Xanthomonas populi</name>
    <dbReference type="NCBI Taxonomy" id="53414"/>
    <lineage>
        <taxon>Bacteria</taxon>
        <taxon>Pseudomonadati</taxon>
        <taxon>Pseudomonadota</taxon>
        <taxon>Gammaproteobacteria</taxon>
        <taxon>Lysobacterales</taxon>
        <taxon>Lysobacteraceae</taxon>
        <taxon>Xanthomonas</taxon>
    </lineage>
</organism>
<protein>
    <recommendedName>
        <fullName evidence="3">Response regulatory domain-containing protein</fullName>
    </recommendedName>
</protein>
<dbReference type="Proteomes" id="UP000239939">
    <property type="component" value="Unassembled WGS sequence"/>
</dbReference>
<dbReference type="OrthoDB" id="6023175at2"/>
<evidence type="ECO:0000313" key="1">
    <source>
        <dbReference type="EMBL" id="PPU86340.1"/>
    </source>
</evidence>
<dbReference type="EMBL" id="MDEJ01000211">
    <property type="protein sequence ID" value="PPU86340.1"/>
    <property type="molecule type" value="Genomic_DNA"/>
</dbReference>
<keyword evidence="2" id="KW-1185">Reference proteome</keyword>
<gene>
    <name evidence="1" type="ORF">XpopCFBP1817_19405</name>
</gene>
<dbReference type="RefSeq" id="WP_128418381.1">
    <property type="nucleotide sequence ID" value="NZ_MDEJ01000211.1"/>
</dbReference>